<gene>
    <name evidence="2" type="ORF">AK830_g4105</name>
</gene>
<proteinExistence type="predicted"/>
<accession>A0A0P7B9R4</accession>
<dbReference type="OrthoDB" id="5243768at2759"/>
<comment type="caution">
    <text evidence="2">The sequence shown here is derived from an EMBL/GenBank/DDBJ whole genome shotgun (WGS) entry which is preliminary data.</text>
</comment>
<dbReference type="Proteomes" id="UP000050424">
    <property type="component" value="Unassembled WGS sequence"/>
</dbReference>
<dbReference type="AlphaFoldDB" id="A0A0P7B9R4"/>
<reference evidence="2 3" key="1">
    <citation type="submission" date="2015-09" db="EMBL/GenBank/DDBJ databases">
        <title>Draft genome of a European isolate of the apple canker pathogen Neonectria ditissima.</title>
        <authorList>
            <person name="Gomez-Cortecero A."/>
            <person name="Harrison R.J."/>
            <person name="Armitage A.D."/>
        </authorList>
    </citation>
    <scope>NUCLEOTIDE SEQUENCE [LARGE SCALE GENOMIC DNA]</scope>
    <source>
        <strain evidence="2 3">R09/05</strain>
    </source>
</reference>
<evidence type="ECO:0000313" key="2">
    <source>
        <dbReference type="EMBL" id="KPM42465.1"/>
    </source>
</evidence>
<evidence type="ECO:0000256" key="1">
    <source>
        <dbReference type="SAM" id="MobiDB-lite"/>
    </source>
</evidence>
<name>A0A0P7B9R4_9HYPO</name>
<dbReference type="EMBL" id="LKCW01000048">
    <property type="protein sequence ID" value="KPM42465.1"/>
    <property type="molecule type" value="Genomic_DNA"/>
</dbReference>
<feature type="region of interest" description="Disordered" evidence="1">
    <location>
        <begin position="1"/>
        <end position="24"/>
    </location>
</feature>
<keyword evidence="3" id="KW-1185">Reference proteome</keyword>
<protein>
    <submittedName>
        <fullName evidence="2">Uncharacterized protein</fullName>
    </submittedName>
</protein>
<evidence type="ECO:0000313" key="3">
    <source>
        <dbReference type="Proteomes" id="UP000050424"/>
    </source>
</evidence>
<organism evidence="2 3">
    <name type="scientific">Neonectria ditissima</name>
    <dbReference type="NCBI Taxonomy" id="78410"/>
    <lineage>
        <taxon>Eukaryota</taxon>
        <taxon>Fungi</taxon>
        <taxon>Dikarya</taxon>
        <taxon>Ascomycota</taxon>
        <taxon>Pezizomycotina</taxon>
        <taxon>Sordariomycetes</taxon>
        <taxon>Hypocreomycetidae</taxon>
        <taxon>Hypocreales</taxon>
        <taxon>Nectriaceae</taxon>
        <taxon>Neonectria</taxon>
    </lineage>
</organism>
<sequence length="209" mass="22888">MATPETEPPKENDAVGDPSDSDDSRMIEKWQGVVSAIDAATREAFPSSPPFDSSPVAFNSYWHGVFTSLHDSVMSDPKIPTFLTDPSVKKFTVTLFDERDALGCPCCLPDVDPNISLQNDTGVTKGDFIRGFNAYMYGESSPKIHEADGTKAAQDVAGALVYATDWMSVGLDEESGGKGVYDQEEPNIVMYCCRPELFKEKAETEDRTH</sequence>